<gene>
    <name evidence="1" type="ORF">QPL79_08195</name>
</gene>
<dbReference type="EMBL" id="JASNVW010000007">
    <property type="protein sequence ID" value="MDK6029341.1"/>
    <property type="molecule type" value="Genomic_DNA"/>
</dbReference>
<evidence type="ECO:0000313" key="1">
    <source>
        <dbReference type="EMBL" id="MDK6029341.1"/>
    </source>
</evidence>
<name>A0ABD4Z7L7_9CREN</name>
<keyword evidence="2" id="KW-1185">Reference proteome</keyword>
<dbReference type="Proteomes" id="UP001529235">
    <property type="component" value="Unassembled WGS sequence"/>
</dbReference>
<proteinExistence type="predicted"/>
<dbReference type="RefSeq" id="WP_285274328.1">
    <property type="nucleotide sequence ID" value="NZ_JASNVW010000007.1"/>
</dbReference>
<dbReference type="AlphaFoldDB" id="A0ABD4Z7L7"/>
<sequence>MANRVYVVEKFVYRVLHEGFEPSEEEVRSVGELLGQPTKKLSVVLDRYKQVFGRYVEKRCAGFDHEKLCLYTWSQKVPFKAFPLSMHLTGTIILFKDDKPVEVVAYPIPKALSYAKSSDVSEEKFGFVTPREVSKRVDGWQITAYYNPLLGKWVFATRYVLHNMYFDRGKLVSEPFESIANPYVYVAHRIAEEENLYSVLDKFRGWTITFVLEGPEPAVTKPPYPLGDDYRRYKLYALMARDPSGKLYTWRETGELLNYRVPESVEPKKLSDLYRDVSRKLDVRSYFAYVDTGDLENPLIIELESDAYPEAMNVKYLNNAKSAAILVVDGLGHELKKIVDQRIASAIDGVEAAVESTRKLLQNLREDMYSSAAWEIAKTVTEFREDADIKTGELEKALKEGNVDRVVKKVLAILLENKSLTTIDTLEMLSQFVDALRKRIESLTRENIEQIR</sequence>
<protein>
    <submittedName>
        <fullName evidence="1">Uncharacterized protein</fullName>
    </submittedName>
</protein>
<comment type="caution">
    <text evidence="1">The sequence shown here is derived from an EMBL/GenBank/DDBJ whole genome shotgun (WGS) entry which is preliminary data.</text>
</comment>
<evidence type="ECO:0000313" key="2">
    <source>
        <dbReference type="Proteomes" id="UP001529235"/>
    </source>
</evidence>
<organism evidence="1 2">
    <name type="scientific">Ignisphaera cupida</name>
    <dbReference type="NCBI Taxonomy" id="3050454"/>
    <lineage>
        <taxon>Archaea</taxon>
        <taxon>Thermoproteota</taxon>
        <taxon>Thermoprotei</taxon>
        <taxon>Desulfurococcales</taxon>
        <taxon>Desulfurococcaceae</taxon>
        <taxon>Ignisphaera</taxon>
    </lineage>
</organism>
<reference evidence="1 2" key="1">
    <citation type="submission" date="2023-05" db="EMBL/GenBank/DDBJ databases">
        <title>A new hyperthermophilic archaea 'Ignisphaera cupida' sp. nov. and description of the family 'Ignisphaeraceae' fam. nov.</title>
        <authorList>
            <person name="Podosokorskaya O.A."/>
            <person name="Elcheninov A.G."/>
            <person name="Klukina A."/>
            <person name="Merkel A.Y."/>
        </authorList>
    </citation>
    <scope>NUCLEOTIDE SEQUENCE [LARGE SCALE GENOMIC DNA]</scope>
    <source>
        <strain evidence="1 2">4213-co</strain>
    </source>
</reference>
<accession>A0ABD4Z7L7</accession>